<keyword evidence="1" id="KW-0813">Transport</keyword>
<dbReference type="InterPro" id="IPR051909">
    <property type="entry name" value="MFP_Cation_Efflux"/>
</dbReference>
<gene>
    <name evidence="3" type="ORF">O4G74_16015</name>
</gene>
<sequence length="151" mass="15896">AGLKADYLNALSAERLAQAELEREENLWEQKITAEADLQSARAAFAAANAGREAAENRLHAIGIGHGTLDMLDEAADGSLAQAYVTAPLAGEVIQRSVSLGETVSAGGAPIFVIIDDSVVWADIAVYKEDLGKVSEGQTVTFQQEDGRVLA</sequence>
<dbReference type="Gene3D" id="2.40.50.100">
    <property type="match status" value="1"/>
</dbReference>
<dbReference type="PANTHER" id="PTHR30097">
    <property type="entry name" value="CATION EFFLUX SYSTEM PROTEIN CUSB"/>
    <property type="match status" value="1"/>
</dbReference>
<dbReference type="EMBL" id="JAPWGW010000019">
    <property type="protein sequence ID" value="MCZ4299567.1"/>
    <property type="molecule type" value="Genomic_DNA"/>
</dbReference>
<feature type="non-terminal residue" evidence="3">
    <location>
        <position position="1"/>
    </location>
</feature>
<accession>A0ABT4LZI3</accession>
<dbReference type="RefSeq" id="WP_269403519.1">
    <property type="nucleotide sequence ID" value="NZ_JAPWGW010000019.1"/>
</dbReference>
<proteinExistence type="predicted"/>
<dbReference type="Gene3D" id="1.10.287.470">
    <property type="entry name" value="Helix hairpin bin"/>
    <property type="match status" value="1"/>
</dbReference>
<organism evidence="3 4">
    <name type="scientific">Henriciella marina</name>
    <dbReference type="NCBI Taxonomy" id="453851"/>
    <lineage>
        <taxon>Bacteria</taxon>
        <taxon>Pseudomonadati</taxon>
        <taxon>Pseudomonadota</taxon>
        <taxon>Alphaproteobacteria</taxon>
        <taxon>Hyphomonadales</taxon>
        <taxon>Hyphomonadaceae</taxon>
        <taxon>Henriciella</taxon>
    </lineage>
</organism>
<evidence type="ECO:0000256" key="1">
    <source>
        <dbReference type="ARBA" id="ARBA00022448"/>
    </source>
</evidence>
<dbReference type="Proteomes" id="UP001083770">
    <property type="component" value="Unassembled WGS sequence"/>
</dbReference>
<reference evidence="3" key="1">
    <citation type="submission" date="2022-12" db="EMBL/GenBank/DDBJ databases">
        <title>Bacterial isolates from different developmental stages of Nematostella vectensis.</title>
        <authorList>
            <person name="Fraune S."/>
        </authorList>
    </citation>
    <scope>NUCLEOTIDE SEQUENCE</scope>
    <source>
        <strain evidence="3">G21632-S1</strain>
    </source>
</reference>
<feature type="domain" description="CzcB-like alpha-helical hairpin" evidence="2">
    <location>
        <begin position="3"/>
        <end position="61"/>
    </location>
</feature>
<evidence type="ECO:0000313" key="3">
    <source>
        <dbReference type="EMBL" id="MCZ4299567.1"/>
    </source>
</evidence>
<dbReference type="Gene3D" id="2.40.30.170">
    <property type="match status" value="1"/>
</dbReference>
<keyword evidence="4" id="KW-1185">Reference proteome</keyword>
<protein>
    <submittedName>
        <fullName evidence="3">Efflux RND transporter periplasmic adaptor subunit</fullName>
    </submittedName>
</protein>
<dbReference type="Pfam" id="PF25893">
    <property type="entry name" value="HH_CzcB"/>
    <property type="match status" value="1"/>
</dbReference>
<evidence type="ECO:0000259" key="2">
    <source>
        <dbReference type="Pfam" id="PF25893"/>
    </source>
</evidence>
<dbReference type="InterPro" id="IPR058648">
    <property type="entry name" value="HH_CzcB-like"/>
</dbReference>
<name>A0ABT4LZI3_9PROT</name>
<dbReference type="SUPFAM" id="SSF111369">
    <property type="entry name" value="HlyD-like secretion proteins"/>
    <property type="match status" value="1"/>
</dbReference>
<dbReference type="PANTHER" id="PTHR30097:SF4">
    <property type="entry name" value="SLR6042 PROTEIN"/>
    <property type="match status" value="1"/>
</dbReference>
<feature type="non-terminal residue" evidence="3">
    <location>
        <position position="151"/>
    </location>
</feature>
<evidence type="ECO:0000313" key="4">
    <source>
        <dbReference type="Proteomes" id="UP001083770"/>
    </source>
</evidence>
<comment type="caution">
    <text evidence="3">The sequence shown here is derived from an EMBL/GenBank/DDBJ whole genome shotgun (WGS) entry which is preliminary data.</text>
</comment>